<feature type="domain" description="VWFA" evidence="1">
    <location>
        <begin position="68"/>
        <end position="272"/>
    </location>
</feature>
<dbReference type="EMBL" id="CAJNOO010001358">
    <property type="protein sequence ID" value="CAF1140858.1"/>
    <property type="molecule type" value="Genomic_DNA"/>
</dbReference>
<dbReference type="SUPFAM" id="SSF53300">
    <property type="entry name" value="vWA-like"/>
    <property type="match status" value="1"/>
</dbReference>
<proteinExistence type="predicted"/>
<dbReference type="Gene3D" id="3.40.50.410">
    <property type="entry name" value="von Willebrand factor, type A domain"/>
    <property type="match status" value="1"/>
</dbReference>
<gene>
    <name evidence="4" type="ORF">FNK824_LOCUS20227</name>
    <name evidence="5" type="ORF">OTI717_LOCUS29419</name>
    <name evidence="3" type="ORF">RFH988_LOCUS21379</name>
    <name evidence="2" type="ORF">SEV965_LOCUS16836</name>
</gene>
<protein>
    <recommendedName>
        <fullName evidence="1">VWFA domain-containing protein</fullName>
    </recommendedName>
</protein>
<dbReference type="Proteomes" id="UP000663889">
    <property type="component" value="Unassembled WGS sequence"/>
</dbReference>
<evidence type="ECO:0000313" key="3">
    <source>
        <dbReference type="EMBL" id="CAF1140858.1"/>
    </source>
</evidence>
<dbReference type="InterPro" id="IPR002035">
    <property type="entry name" value="VWF_A"/>
</dbReference>
<dbReference type="SMART" id="SM00327">
    <property type="entry name" value="VWA"/>
    <property type="match status" value="1"/>
</dbReference>
<dbReference type="EMBL" id="CAJNOU010000938">
    <property type="protein sequence ID" value="CAF1119642.1"/>
    <property type="molecule type" value="Genomic_DNA"/>
</dbReference>
<name>A0A819HE94_9BILA</name>
<reference evidence="4" key="1">
    <citation type="submission" date="2021-02" db="EMBL/GenBank/DDBJ databases">
        <authorList>
            <person name="Nowell W R."/>
        </authorList>
    </citation>
    <scope>NUCLEOTIDE SEQUENCE</scope>
</reference>
<sequence length="281" mass="32237">MGGVRYEIINEASTVWCEIIKDEDSIVTSRGRRQAYTYIWNKIGEQLCQHFGNGMKFVTQNSPIPVNHFILLLDHSGSMNGSIFKQISRLLIPSSMTTTTTSDSHQIDLSPWEHLLKAVREFIRIRIQKVCHTDQMTIIVFGNSATRIYNREKLNHIDMDRLNIPMSMCGQGTNFSVAFAKLIETLNEIKNDSTCNSLRQTIIFLTDREPQVYPTSELERLSTDYKSMITHFWIMGLGNYNKKVLQQINEKMQGKLTDIEKPEDLIEAYAEIADSCDTNLS</sequence>
<dbReference type="EMBL" id="CAJOAX010007400">
    <property type="protein sequence ID" value="CAF4008611.1"/>
    <property type="molecule type" value="Genomic_DNA"/>
</dbReference>
<evidence type="ECO:0000313" key="4">
    <source>
        <dbReference type="EMBL" id="CAF3894318.1"/>
    </source>
</evidence>
<dbReference type="Proteomes" id="UP000663882">
    <property type="component" value="Unassembled WGS sequence"/>
</dbReference>
<dbReference type="AlphaFoldDB" id="A0A819HE94"/>
<evidence type="ECO:0000313" key="6">
    <source>
        <dbReference type="Proteomes" id="UP000663874"/>
    </source>
</evidence>
<evidence type="ECO:0000259" key="1">
    <source>
        <dbReference type="PROSITE" id="PS50234"/>
    </source>
</evidence>
<dbReference type="PROSITE" id="PS50234">
    <property type="entry name" value="VWFA"/>
    <property type="match status" value="1"/>
</dbReference>
<dbReference type="OrthoDB" id="10036213at2759"/>
<dbReference type="CDD" id="cd00198">
    <property type="entry name" value="vWFA"/>
    <property type="match status" value="1"/>
</dbReference>
<organism evidence="4 6">
    <name type="scientific">Rotaria sordida</name>
    <dbReference type="NCBI Taxonomy" id="392033"/>
    <lineage>
        <taxon>Eukaryota</taxon>
        <taxon>Metazoa</taxon>
        <taxon>Spiralia</taxon>
        <taxon>Gnathifera</taxon>
        <taxon>Rotifera</taxon>
        <taxon>Eurotatoria</taxon>
        <taxon>Bdelloidea</taxon>
        <taxon>Philodinida</taxon>
        <taxon>Philodinidae</taxon>
        <taxon>Rotaria</taxon>
    </lineage>
</organism>
<dbReference type="Proteomes" id="UP000663874">
    <property type="component" value="Unassembled WGS sequence"/>
</dbReference>
<comment type="caution">
    <text evidence="4">The sequence shown here is derived from an EMBL/GenBank/DDBJ whole genome shotgun (WGS) entry which is preliminary data.</text>
</comment>
<accession>A0A819HE94</accession>
<evidence type="ECO:0000313" key="2">
    <source>
        <dbReference type="EMBL" id="CAF1119642.1"/>
    </source>
</evidence>
<dbReference type="Proteomes" id="UP000663823">
    <property type="component" value="Unassembled WGS sequence"/>
</dbReference>
<dbReference type="InterPro" id="IPR036465">
    <property type="entry name" value="vWFA_dom_sf"/>
</dbReference>
<dbReference type="EMBL" id="CAJOBE010003671">
    <property type="protein sequence ID" value="CAF3894318.1"/>
    <property type="molecule type" value="Genomic_DNA"/>
</dbReference>
<evidence type="ECO:0000313" key="5">
    <source>
        <dbReference type="EMBL" id="CAF4008611.1"/>
    </source>
</evidence>